<evidence type="ECO:0000313" key="4">
    <source>
        <dbReference type="EMBL" id="KFJ07438.1"/>
    </source>
</evidence>
<feature type="compositionally biased region" description="Polar residues" evidence="1">
    <location>
        <begin position="40"/>
        <end position="53"/>
    </location>
</feature>
<feature type="domain" description="Zinc-ribbon" evidence="3">
    <location>
        <begin position="5"/>
        <end position="27"/>
    </location>
</feature>
<dbReference type="InterPro" id="IPR026870">
    <property type="entry name" value="Zinc_ribbon_dom"/>
</dbReference>
<keyword evidence="4" id="KW-0808">Transferase</keyword>
<feature type="compositionally biased region" description="Low complexity" evidence="1">
    <location>
        <begin position="151"/>
        <end position="181"/>
    </location>
</feature>
<keyword evidence="2" id="KW-1133">Transmembrane helix</keyword>
<gene>
    <name evidence="4" type="ORF">BITS_0676</name>
</gene>
<keyword evidence="5" id="KW-1185">Reference proteome</keyword>
<accession>A0A087EI37</accession>
<name>A0A087EI37_9BIFI</name>
<comment type="caution">
    <text evidence="4">The sequence shown here is derived from an EMBL/GenBank/DDBJ whole genome shotgun (WGS) entry which is preliminary data.</text>
</comment>
<evidence type="ECO:0000313" key="5">
    <source>
        <dbReference type="Proteomes" id="UP000029080"/>
    </source>
</evidence>
<feature type="compositionally biased region" description="Polar residues" evidence="1">
    <location>
        <begin position="182"/>
        <end position="193"/>
    </location>
</feature>
<keyword evidence="4" id="KW-0418">Kinase</keyword>
<feature type="region of interest" description="Disordered" evidence="1">
    <location>
        <begin position="129"/>
        <end position="195"/>
    </location>
</feature>
<evidence type="ECO:0000256" key="2">
    <source>
        <dbReference type="SAM" id="Phobius"/>
    </source>
</evidence>
<keyword evidence="2" id="KW-0472">Membrane</keyword>
<organism evidence="4 5">
    <name type="scientific">Bifidobacterium tsurumiense</name>
    <dbReference type="NCBI Taxonomy" id="356829"/>
    <lineage>
        <taxon>Bacteria</taxon>
        <taxon>Bacillati</taxon>
        <taxon>Actinomycetota</taxon>
        <taxon>Actinomycetes</taxon>
        <taxon>Bifidobacteriales</taxon>
        <taxon>Bifidobacteriaceae</taxon>
        <taxon>Bifidobacterium</taxon>
    </lineage>
</organism>
<dbReference type="Proteomes" id="UP000029080">
    <property type="component" value="Unassembled WGS sequence"/>
</dbReference>
<dbReference type="GO" id="GO:0016301">
    <property type="term" value="F:kinase activity"/>
    <property type="evidence" value="ECO:0007669"/>
    <property type="project" value="UniProtKB-KW"/>
</dbReference>
<evidence type="ECO:0000256" key="1">
    <source>
        <dbReference type="SAM" id="MobiDB-lite"/>
    </source>
</evidence>
<feature type="compositionally biased region" description="Polar residues" evidence="1">
    <location>
        <begin position="129"/>
        <end position="145"/>
    </location>
</feature>
<protein>
    <submittedName>
        <fullName evidence="4">Transmembrane serine/threonine-protein kinase B</fullName>
    </submittedName>
</protein>
<feature type="region of interest" description="Disordered" evidence="1">
    <location>
        <begin position="40"/>
        <end position="68"/>
    </location>
</feature>
<keyword evidence="2 4" id="KW-0812">Transmembrane</keyword>
<proteinExistence type="predicted"/>
<sequence>MANNFCQYCGNQLTTNAQYCTQCGKPVGSYADESTQPIPLSQGQSVFQGQQDPQRLEERNGIASPSFQPTTDGEEVMAAHKHSRHGIGTLFRRLTAIQRMLVFSLIVILSVALIGGGVVAAAVLTSHRQNSVSASQPSPGDSSTDGAIDNSRSPTSSPSTQSPTSSPTSTPTSTPSESNTPDVENTQGTTGSTEDGHYVNVRFAYSIDVPAGSTWLPEAGNSDGRQFTNDAIGMSIAVWGSYNINNDDIDSVFNFNDPKLAYSSKTNDGFVASWIEDGMIVYRHELYSPDVLRVVEFRYPESQRAAGDAIVEKFSPTLKATISYGQ</sequence>
<reference evidence="4 5" key="1">
    <citation type="submission" date="2014-03" db="EMBL/GenBank/DDBJ databases">
        <title>Genomics of Bifidobacteria.</title>
        <authorList>
            <person name="Ventura M."/>
            <person name="Milani C."/>
            <person name="Lugli G.A."/>
        </authorList>
    </citation>
    <scope>NUCLEOTIDE SEQUENCE [LARGE SCALE GENOMIC DNA]</scope>
    <source>
        <strain evidence="4 5">JCM 13495</strain>
    </source>
</reference>
<dbReference type="OrthoDB" id="3240475at2"/>
<feature type="transmembrane region" description="Helical" evidence="2">
    <location>
        <begin position="100"/>
        <end position="124"/>
    </location>
</feature>
<evidence type="ECO:0000259" key="3">
    <source>
        <dbReference type="Pfam" id="PF13240"/>
    </source>
</evidence>
<dbReference type="EMBL" id="JGZU01000004">
    <property type="protein sequence ID" value="KFJ07438.1"/>
    <property type="molecule type" value="Genomic_DNA"/>
</dbReference>
<dbReference type="AlphaFoldDB" id="A0A087EI37"/>
<dbReference type="Pfam" id="PF13240">
    <property type="entry name" value="Zn_Ribbon_1"/>
    <property type="match status" value="1"/>
</dbReference>
<dbReference type="eggNOG" id="ENOG5033CPG">
    <property type="taxonomic scope" value="Bacteria"/>
</dbReference>